<evidence type="ECO:0000313" key="2">
    <source>
        <dbReference type="Proteomes" id="UP000283523"/>
    </source>
</evidence>
<reference evidence="1 2" key="1">
    <citation type="submission" date="2018-08" db="EMBL/GenBank/DDBJ databases">
        <title>Fibrisoma montanum sp. nov., isolated from Danxia mountain soil.</title>
        <authorList>
            <person name="Huang Y."/>
        </authorList>
    </citation>
    <scope>NUCLEOTIDE SEQUENCE [LARGE SCALE GENOMIC DNA]</scope>
    <source>
        <strain evidence="1 2">HYT19</strain>
    </source>
</reference>
<name>A0A418MAF5_9BACT</name>
<dbReference type="Proteomes" id="UP000283523">
    <property type="component" value="Unassembled WGS sequence"/>
</dbReference>
<dbReference type="EMBL" id="QXED01000003">
    <property type="protein sequence ID" value="RIV23329.1"/>
    <property type="molecule type" value="Genomic_DNA"/>
</dbReference>
<evidence type="ECO:0000313" key="1">
    <source>
        <dbReference type="EMBL" id="RIV23329.1"/>
    </source>
</evidence>
<keyword evidence="2" id="KW-1185">Reference proteome</keyword>
<accession>A0A418MAF5</accession>
<dbReference type="AlphaFoldDB" id="A0A418MAF5"/>
<sequence length="66" mass="7515">MKGKYFNRLLIYNQSVILSNIMQLFENQHINKGGNIQSMVADEKIILGCWPLVPTSAYGLVWKMVG</sequence>
<organism evidence="1 2">
    <name type="scientific">Fibrisoma montanum</name>
    <dbReference type="NCBI Taxonomy" id="2305895"/>
    <lineage>
        <taxon>Bacteria</taxon>
        <taxon>Pseudomonadati</taxon>
        <taxon>Bacteroidota</taxon>
        <taxon>Cytophagia</taxon>
        <taxon>Cytophagales</taxon>
        <taxon>Spirosomataceae</taxon>
        <taxon>Fibrisoma</taxon>
    </lineage>
</organism>
<comment type="caution">
    <text evidence="1">The sequence shown here is derived from an EMBL/GenBank/DDBJ whole genome shotgun (WGS) entry which is preliminary data.</text>
</comment>
<proteinExistence type="predicted"/>
<protein>
    <submittedName>
        <fullName evidence="1">Uncharacterized protein</fullName>
    </submittedName>
</protein>
<gene>
    <name evidence="1" type="ORF">DYU11_09995</name>
</gene>